<dbReference type="InterPro" id="IPR036024">
    <property type="entry name" value="Somatomedin_B-like_dom_sf"/>
</dbReference>
<gene>
    <name evidence="6" type="primary">si:dkey-7k24.5</name>
</gene>
<reference evidence="6" key="2">
    <citation type="submission" date="2025-08" db="UniProtKB">
        <authorList>
            <consortium name="Ensembl"/>
        </authorList>
    </citation>
    <scope>IDENTIFICATION</scope>
</reference>
<keyword evidence="1 4" id="KW-0732">Signal</keyword>
<dbReference type="Gene3D" id="2.20.100.10">
    <property type="entry name" value="Thrombospondin type-1 (TSP1) repeat"/>
    <property type="match status" value="1"/>
</dbReference>
<dbReference type="InterPro" id="IPR044004">
    <property type="entry name" value="TSP1_spondin_dom"/>
</dbReference>
<dbReference type="Pfam" id="PF19028">
    <property type="entry name" value="TSP1_spondin"/>
    <property type="match status" value="1"/>
</dbReference>
<dbReference type="PROSITE" id="PS50092">
    <property type="entry name" value="TSP1"/>
    <property type="match status" value="1"/>
</dbReference>
<dbReference type="InterPro" id="IPR000884">
    <property type="entry name" value="TSP1_rpt"/>
</dbReference>
<feature type="chain" id="PRO_5025445878" evidence="4">
    <location>
        <begin position="27"/>
        <end position="266"/>
    </location>
</feature>
<dbReference type="PROSITE" id="PS50958">
    <property type="entry name" value="SMB_2"/>
    <property type="match status" value="1"/>
</dbReference>
<evidence type="ECO:0000256" key="1">
    <source>
        <dbReference type="ARBA" id="ARBA00022729"/>
    </source>
</evidence>
<name>A0A672ID64_SALFA</name>
<dbReference type="InParanoid" id="A0A672ID64"/>
<keyword evidence="2" id="KW-1015">Disulfide bond</keyword>
<dbReference type="SUPFAM" id="SSF82895">
    <property type="entry name" value="TSP-1 type 1 repeat"/>
    <property type="match status" value="1"/>
</dbReference>
<evidence type="ECO:0000313" key="6">
    <source>
        <dbReference type="Ensembl" id="ENSSFAP00005039631.1"/>
    </source>
</evidence>
<dbReference type="InterPro" id="IPR039942">
    <property type="entry name" value="SBSPO"/>
</dbReference>
<dbReference type="PANTHER" id="PTHR20920:SF4">
    <property type="entry name" value="SMB DOMAIN-CONTAINING PROTEIN"/>
    <property type="match status" value="1"/>
</dbReference>
<organism evidence="6 7">
    <name type="scientific">Salarias fasciatus</name>
    <name type="common">Jewelled blenny</name>
    <name type="synonym">Blennius fasciatus</name>
    <dbReference type="NCBI Taxonomy" id="181472"/>
    <lineage>
        <taxon>Eukaryota</taxon>
        <taxon>Metazoa</taxon>
        <taxon>Chordata</taxon>
        <taxon>Craniata</taxon>
        <taxon>Vertebrata</taxon>
        <taxon>Euteleostomi</taxon>
        <taxon>Actinopterygii</taxon>
        <taxon>Neopterygii</taxon>
        <taxon>Teleostei</taxon>
        <taxon>Neoteleostei</taxon>
        <taxon>Acanthomorphata</taxon>
        <taxon>Ovalentaria</taxon>
        <taxon>Blenniimorphae</taxon>
        <taxon>Blenniiformes</taxon>
        <taxon>Blennioidei</taxon>
        <taxon>Blenniidae</taxon>
        <taxon>Salariinae</taxon>
        <taxon>Salarias</taxon>
    </lineage>
</organism>
<reference evidence="6" key="1">
    <citation type="submission" date="2019-06" db="EMBL/GenBank/DDBJ databases">
        <authorList>
            <consortium name="Wellcome Sanger Institute Data Sharing"/>
        </authorList>
    </citation>
    <scope>NUCLEOTIDE SEQUENCE [LARGE SCALE GENOMIC DNA]</scope>
</reference>
<dbReference type="InterPro" id="IPR036383">
    <property type="entry name" value="TSP1_rpt_sf"/>
</dbReference>
<dbReference type="AlphaFoldDB" id="A0A672ID64"/>
<dbReference type="InterPro" id="IPR001212">
    <property type="entry name" value="Somatomedin_B_dom"/>
</dbReference>
<dbReference type="InterPro" id="IPR056801">
    <property type="entry name" value="SBSPON_C"/>
</dbReference>
<feature type="signal peptide" evidence="4">
    <location>
        <begin position="1"/>
        <end position="26"/>
    </location>
</feature>
<evidence type="ECO:0000313" key="7">
    <source>
        <dbReference type="Proteomes" id="UP000472267"/>
    </source>
</evidence>
<evidence type="ECO:0000256" key="3">
    <source>
        <dbReference type="ARBA" id="ARBA00023180"/>
    </source>
</evidence>
<dbReference type="Ensembl" id="ENSSFAT00005041103.1">
    <property type="protein sequence ID" value="ENSSFAP00005039631.1"/>
    <property type="gene ID" value="ENSSFAG00005019815.1"/>
</dbReference>
<dbReference type="Pfam" id="PF25031">
    <property type="entry name" value="SBSPON_C"/>
    <property type="match status" value="1"/>
</dbReference>
<evidence type="ECO:0000259" key="5">
    <source>
        <dbReference type="PROSITE" id="PS50958"/>
    </source>
</evidence>
<proteinExistence type="predicted"/>
<dbReference type="FunFam" id="2.20.100.10:FF:000019">
    <property type="entry name" value="Thrombospondin type 1 domain containing 7A"/>
    <property type="match status" value="1"/>
</dbReference>
<keyword evidence="7" id="KW-1185">Reference proteome</keyword>
<dbReference type="SUPFAM" id="SSF90188">
    <property type="entry name" value="Somatomedin B domain"/>
    <property type="match status" value="1"/>
</dbReference>
<protein>
    <submittedName>
        <fullName evidence="6">Somatomedin-B and thrombospondin type-1 domain-containing protein-like</fullName>
    </submittedName>
</protein>
<dbReference type="PROSITE" id="PS00524">
    <property type="entry name" value="SMB_1"/>
    <property type="match status" value="1"/>
</dbReference>
<dbReference type="Proteomes" id="UP000472267">
    <property type="component" value="Chromosome 5"/>
</dbReference>
<accession>A0A672ID64</accession>
<reference evidence="6" key="3">
    <citation type="submission" date="2025-09" db="UniProtKB">
        <authorList>
            <consortium name="Ensembl"/>
        </authorList>
    </citation>
    <scope>IDENTIFICATION</scope>
</reference>
<sequence length="266" mass="29101">MPVQWSSSVRVVSLGLFLTLVSPCWSGCLENGLCCAGRDPDCSSEGWRSDRSYGTCYCDQACVSTMDCCHDYETACPAVNCEVSEWTAWSGCAEPCKATVRKRSRVILQEPLNAGEPCPTLEEHAGCAEYWSQQQGHCQNSLVPALITTGGYGNARKKRDIPDSTDIIGYCVQFQLTSLTKGCQQSEGPHTLWMQDLKEGHRVCVECQPPALSAGQKHCAGDGEEDDGNISLQWQAVGNPRCRGVWRRVGRLEACSCPTALSFLFI</sequence>
<evidence type="ECO:0000256" key="2">
    <source>
        <dbReference type="ARBA" id="ARBA00023157"/>
    </source>
</evidence>
<feature type="domain" description="SMB" evidence="5">
    <location>
        <begin position="30"/>
        <end position="84"/>
    </location>
</feature>
<keyword evidence="3" id="KW-0325">Glycoprotein</keyword>
<dbReference type="OMA" id="GYCVQFQ"/>
<dbReference type="PANTHER" id="PTHR20920">
    <property type="entry name" value="RPE-SPONDIN"/>
    <property type="match status" value="1"/>
</dbReference>
<evidence type="ECO:0000256" key="4">
    <source>
        <dbReference type="SAM" id="SignalP"/>
    </source>
</evidence>